<dbReference type="InterPro" id="IPR001451">
    <property type="entry name" value="Hexapep"/>
</dbReference>
<dbReference type="InterPro" id="IPR011004">
    <property type="entry name" value="Trimer_LpxA-like_sf"/>
</dbReference>
<dbReference type="InterPro" id="IPR018357">
    <property type="entry name" value="Hexapep_transf_CS"/>
</dbReference>
<dbReference type="GO" id="GO:0008374">
    <property type="term" value="F:O-acyltransferase activity"/>
    <property type="evidence" value="ECO:0007669"/>
    <property type="project" value="TreeGrafter"/>
</dbReference>
<dbReference type="PANTHER" id="PTHR23416">
    <property type="entry name" value="SIALIC ACID SYNTHASE-RELATED"/>
    <property type="match status" value="1"/>
</dbReference>
<evidence type="ECO:0000256" key="4">
    <source>
        <dbReference type="ARBA" id="ARBA00022737"/>
    </source>
</evidence>
<evidence type="ECO:0000313" key="9">
    <source>
        <dbReference type="Proteomes" id="UP000494274"/>
    </source>
</evidence>
<name>A0A6P3AMJ1_BURL3</name>
<evidence type="ECO:0000256" key="5">
    <source>
        <dbReference type="ARBA" id="ARBA00023315"/>
    </source>
</evidence>
<keyword evidence="5" id="KW-0012">Acyltransferase</keyword>
<evidence type="ECO:0000256" key="7">
    <source>
        <dbReference type="ARBA" id="ARBA00067695"/>
    </source>
</evidence>
<gene>
    <name evidence="8" type="ORF">BLA18112_07294</name>
</gene>
<dbReference type="PANTHER" id="PTHR23416:SF23">
    <property type="entry name" value="ACETYLTRANSFERASE C18B11.09C-RELATED"/>
    <property type="match status" value="1"/>
</dbReference>
<evidence type="ECO:0000256" key="6">
    <source>
        <dbReference type="ARBA" id="ARBA00055587"/>
    </source>
</evidence>
<protein>
    <recommendedName>
        <fullName evidence="7">Nodulation protein L</fullName>
    </recommendedName>
</protein>
<evidence type="ECO:0000256" key="1">
    <source>
        <dbReference type="ARBA" id="ARBA00007274"/>
    </source>
</evidence>
<dbReference type="Proteomes" id="UP000494274">
    <property type="component" value="Unassembled WGS sequence"/>
</dbReference>
<dbReference type="SUPFAM" id="SSF51161">
    <property type="entry name" value="Trimeric LpxA-like enzymes"/>
    <property type="match status" value="1"/>
</dbReference>
<dbReference type="PROSITE" id="PS00101">
    <property type="entry name" value="HEXAPEP_TRANSFERASES"/>
    <property type="match status" value="1"/>
</dbReference>
<sequence>MGDNSRMANDDRTTIIPRRTPESAAMVAEVKRAMSIAARINRLTFDDAAEVRILFGELIGVRVDDGFVLIPPFHATGGTGMKLGRNVFVNQNCTFYDLGGLEIGDDVMIGPNVSLITSGHPVEPSRRRDAVVAKPIVIERNVWIGAGATIIGGVTVGENSVVAAGAVVTRDVPPNVLVGGNPAAVIRSIAE</sequence>
<dbReference type="Gene3D" id="2.160.10.10">
    <property type="entry name" value="Hexapeptide repeat proteins"/>
    <property type="match status" value="1"/>
</dbReference>
<keyword evidence="3 8" id="KW-0808">Transferase</keyword>
<dbReference type="CDD" id="cd03357">
    <property type="entry name" value="LbH_MAT_GAT"/>
    <property type="match status" value="1"/>
</dbReference>
<organism evidence="8 9">
    <name type="scientific">Burkholderia lata (strain ATCC 17760 / DSM 23089 / LMG 22485 / NCIMB 9086 / R18194 / 383)</name>
    <dbReference type="NCBI Taxonomy" id="482957"/>
    <lineage>
        <taxon>Bacteria</taxon>
        <taxon>Pseudomonadati</taxon>
        <taxon>Pseudomonadota</taxon>
        <taxon>Betaproteobacteria</taxon>
        <taxon>Burkholderiales</taxon>
        <taxon>Burkholderiaceae</taxon>
        <taxon>Burkholderia</taxon>
        <taxon>Burkholderia cepacia complex</taxon>
    </lineage>
</organism>
<dbReference type="AlphaFoldDB" id="A0A6P3AMJ1"/>
<accession>A0A6P3AMJ1</accession>
<dbReference type="FunFam" id="2.160.10.10:FF:000025">
    <property type="entry name" value="Hexapeptide-repeat containing-acetyltransferase"/>
    <property type="match status" value="1"/>
</dbReference>
<keyword evidence="4" id="KW-0677">Repeat</keyword>
<reference evidence="8 9" key="1">
    <citation type="submission" date="2019-09" db="EMBL/GenBank/DDBJ databases">
        <authorList>
            <person name="Depoorter E."/>
        </authorList>
    </citation>
    <scope>NUCLEOTIDE SEQUENCE [LARGE SCALE GENOMIC DNA]</scope>
    <source>
        <strain evidence="8">R-18112</strain>
    </source>
</reference>
<evidence type="ECO:0000313" key="8">
    <source>
        <dbReference type="EMBL" id="VWD48522.1"/>
    </source>
</evidence>
<keyword evidence="2" id="KW-0536">Nodulation</keyword>
<comment type="similarity">
    <text evidence="1">Belongs to the transferase hexapeptide repeat family.</text>
</comment>
<evidence type="ECO:0000256" key="2">
    <source>
        <dbReference type="ARBA" id="ARBA00022458"/>
    </source>
</evidence>
<evidence type="ECO:0000256" key="3">
    <source>
        <dbReference type="ARBA" id="ARBA00022679"/>
    </source>
</evidence>
<dbReference type="InterPro" id="IPR051159">
    <property type="entry name" value="Hexapeptide_acetyltransf"/>
</dbReference>
<proteinExistence type="inferred from homology"/>
<comment type="function">
    <text evidence="6">Acetyltransferase implicated in the O-acetylation of Nod factors.</text>
</comment>
<dbReference type="Pfam" id="PF00132">
    <property type="entry name" value="Hexapep"/>
    <property type="match status" value="1"/>
</dbReference>
<dbReference type="EMBL" id="CABVQI010000036">
    <property type="protein sequence ID" value="VWD48522.1"/>
    <property type="molecule type" value="Genomic_DNA"/>
</dbReference>